<sequence>MLYREAAVRISQTVMMLARELEESTGQMVHYQKEGKVTEKQAGTHIHKVNVILEVLYTELLDPIIAEYPDLGSRCSSCERCEGGSENNSEKFHNS</sequence>
<dbReference type="Proteomes" id="UP000071979">
    <property type="component" value="Unassembled WGS sequence"/>
</dbReference>
<evidence type="ECO:0000313" key="1">
    <source>
        <dbReference type="EMBL" id="KTS65328.1"/>
    </source>
</evidence>
<organism evidence="1 2">
    <name type="scientific">Pantoea dispersa</name>
    <dbReference type="NCBI Taxonomy" id="59814"/>
    <lineage>
        <taxon>Bacteria</taxon>
        <taxon>Pseudomonadati</taxon>
        <taxon>Pseudomonadota</taxon>
        <taxon>Gammaproteobacteria</taxon>
        <taxon>Enterobacterales</taxon>
        <taxon>Erwiniaceae</taxon>
        <taxon>Pantoea</taxon>
    </lineage>
</organism>
<gene>
    <name evidence="1" type="ORF">SA3R_21110</name>
</gene>
<proteinExistence type="predicted"/>
<dbReference type="EMBL" id="LDSE01000044">
    <property type="protein sequence ID" value="KTS65328.1"/>
    <property type="molecule type" value="Genomic_DNA"/>
</dbReference>
<reference evidence="1 2" key="1">
    <citation type="journal article" date="2016" name="Front. Microbiol.">
        <title>Genomic Resource of Rice Seed Associated Bacteria.</title>
        <authorList>
            <person name="Midha S."/>
            <person name="Bansal K."/>
            <person name="Sharma S."/>
            <person name="Kumar N."/>
            <person name="Patil P.P."/>
            <person name="Chaudhry V."/>
            <person name="Patil P.B."/>
        </authorList>
    </citation>
    <scope>NUCLEOTIDE SEQUENCE [LARGE SCALE GENOMIC DNA]</scope>
    <source>
        <strain evidence="1 2">SA3</strain>
    </source>
</reference>
<accession>A0A8E1RVC8</accession>
<dbReference type="AlphaFoldDB" id="A0A8E1RVC8"/>
<name>A0A8E1RVC8_9GAMM</name>
<dbReference type="RefSeq" id="WP_072208562.1">
    <property type="nucleotide sequence ID" value="NZ_JBBCPZ010000018.1"/>
</dbReference>
<evidence type="ECO:0000313" key="2">
    <source>
        <dbReference type="Proteomes" id="UP000071979"/>
    </source>
</evidence>
<comment type="caution">
    <text evidence="1">The sequence shown here is derived from an EMBL/GenBank/DDBJ whole genome shotgun (WGS) entry which is preliminary data.</text>
</comment>
<protein>
    <submittedName>
        <fullName evidence="1">Uncharacterized protein</fullName>
    </submittedName>
</protein>